<dbReference type="PANTHER" id="PTHR46223">
    <property type="entry name" value="HISTONE-LYSINE N-METHYLTRANSFERASE SUV39H"/>
    <property type="match status" value="1"/>
</dbReference>
<keyword evidence="10" id="KW-1185">Reference proteome</keyword>
<dbReference type="Proteomes" id="UP001151582">
    <property type="component" value="Unassembled WGS sequence"/>
</dbReference>
<proteinExistence type="predicted"/>
<organism evidence="9 10">
    <name type="scientific">Dimargaris verticillata</name>
    <dbReference type="NCBI Taxonomy" id="2761393"/>
    <lineage>
        <taxon>Eukaryota</taxon>
        <taxon>Fungi</taxon>
        <taxon>Fungi incertae sedis</taxon>
        <taxon>Zoopagomycota</taxon>
        <taxon>Kickxellomycotina</taxon>
        <taxon>Dimargaritomycetes</taxon>
        <taxon>Dimargaritales</taxon>
        <taxon>Dimargaritaceae</taxon>
        <taxon>Dimargaris</taxon>
    </lineage>
</organism>
<gene>
    <name evidence="9" type="ORF">H4R34_005091</name>
</gene>
<dbReference type="GO" id="GO:0005634">
    <property type="term" value="C:nucleus"/>
    <property type="evidence" value="ECO:0007669"/>
    <property type="project" value="InterPro"/>
</dbReference>
<keyword evidence="4" id="KW-0808">Transferase</keyword>
<dbReference type="InterPro" id="IPR050973">
    <property type="entry name" value="H3K9_Histone-Lys_N-MTase"/>
</dbReference>
<evidence type="ECO:0000256" key="4">
    <source>
        <dbReference type="ARBA" id="ARBA00022679"/>
    </source>
</evidence>
<dbReference type="Pfam" id="PF00856">
    <property type="entry name" value="SET"/>
    <property type="match status" value="1"/>
</dbReference>
<dbReference type="AlphaFoldDB" id="A0A9W8B3L6"/>
<dbReference type="InterPro" id="IPR007728">
    <property type="entry name" value="Pre-SET_dom"/>
</dbReference>
<keyword evidence="6" id="KW-0479">Metal-binding</keyword>
<evidence type="ECO:0000259" key="8">
    <source>
        <dbReference type="PROSITE" id="PS50280"/>
    </source>
</evidence>
<comment type="caution">
    <text evidence="9">The sequence shown here is derived from an EMBL/GenBank/DDBJ whole genome shotgun (WGS) entry which is preliminary data.</text>
</comment>
<evidence type="ECO:0000256" key="6">
    <source>
        <dbReference type="ARBA" id="ARBA00022723"/>
    </source>
</evidence>
<dbReference type="GO" id="GO:0042054">
    <property type="term" value="F:histone methyltransferase activity"/>
    <property type="evidence" value="ECO:0007669"/>
    <property type="project" value="InterPro"/>
</dbReference>
<dbReference type="GO" id="GO:0005694">
    <property type="term" value="C:chromosome"/>
    <property type="evidence" value="ECO:0007669"/>
    <property type="project" value="UniProtKB-SubCell"/>
</dbReference>
<name>A0A9W8B3L6_9FUNG</name>
<dbReference type="GO" id="GO:0008270">
    <property type="term" value="F:zinc ion binding"/>
    <property type="evidence" value="ECO:0007669"/>
    <property type="project" value="InterPro"/>
</dbReference>
<evidence type="ECO:0000256" key="1">
    <source>
        <dbReference type="ARBA" id="ARBA00004286"/>
    </source>
</evidence>
<keyword evidence="5" id="KW-0949">S-adenosyl-L-methionine</keyword>
<dbReference type="InterPro" id="IPR046341">
    <property type="entry name" value="SET_dom_sf"/>
</dbReference>
<dbReference type="EMBL" id="JANBQB010000833">
    <property type="protein sequence ID" value="KAJ1973396.1"/>
    <property type="molecule type" value="Genomic_DNA"/>
</dbReference>
<evidence type="ECO:0000256" key="5">
    <source>
        <dbReference type="ARBA" id="ARBA00022691"/>
    </source>
</evidence>
<dbReference type="OrthoDB" id="308383at2759"/>
<comment type="subcellular location">
    <subcellularLocation>
        <location evidence="1">Chromosome</location>
    </subcellularLocation>
</comment>
<dbReference type="Gene3D" id="2.170.270.10">
    <property type="entry name" value="SET domain"/>
    <property type="match status" value="1"/>
</dbReference>
<dbReference type="InterPro" id="IPR001214">
    <property type="entry name" value="SET_dom"/>
</dbReference>
<dbReference type="SUPFAM" id="SSF82199">
    <property type="entry name" value="SET domain"/>
    <property type="match status" value="1"/>
</dbReference>
<sequence>MPRTLREIQHWLELLEALWGRNQANRSSPEAELALRKGSYYLTPQVGQQLLSDTVKQLDALHGPPQLTGGQPFQLPAIIVLDSDDEEQVSAGPSSSPISQCITVDTAAQFLTDVDFSARIPNDPLQSHIDTLLAQLNHDFLTFAQQLPPPANDPPLLIDLEMDNRPSPGSRSTRYHQRRAAEIMAMVQRYCQHYPRTTLLLRLLAAICQCPVELIHTYWYDQPPTTIDRPAWPADSDCGYDPALVTAKYCQAHATSTFSMAQVEDALINSVLPELDQLLAPMDTNVHLPPTDERWLTLWTNDNDPEAITSESEDEPLFARPTKRSRLRYAEPPLLAIDDYGGQPPFAVVNSIDGAVLPRLHYITTSMVHPRIPIPSFEAIVGCDCGDVCDPRTCTCVREMATFPYIQGRLAMTDSVKRSEMTLVECNDACSCASPARNYYAQQVALTRPSEPLENRAVQVHPIPNVTKSLHRTSNAFTRTLWPRRTESTMATVSSLTICPNRVIQDSQPLSGLEVFRTTSRGWGVRTTVPIPSGQFIAEYVGEIIDGSINALREPLYHELGFMYIYQLDRGYTTPLDHDDNPNMLYVDSTYYCNITRFLNHSCEGNLTMVPFVSDYHDMAWHRIAFFAQRSIVPGEELTFDYRCAEGSWVCLCGSPHCRYRTPISLS</sequence>
<evidence type="ECO:0000256" key="3">
    <source>
        <dbReference type="ARBA" id="ARBA00022603"/>
    </source>
</evidence>
<evidence type="ECO:0000256" key="2">
    <source>
        <dbReference type="ARBA" id="ARBA00022454"/>
    </source>
</evidence>
<evidence type="ECO:0000313" key="10">
    <source>
        <dbReference type="Proteomes" id="UP001151582"/>
    </source>
</evidence>
<dbReference type="GO" id="GO:0032259">
    <property type="term" value="P:methylation"/>
    <property type="evidence" value="ECO:0007669"/>
    <property type="project" value="UniProtKB-KW"/>
</dbReference>
<feature type="domain" description="SET" evidence="8">
    <location>
        <begin position="511"/>
        <end position="643"/>
    </location>
</feature>
<protein>
    <recommendedName>
        <fullName evidence="8">SET domain-containing protein</fullName>
    </recommendedName>
</protein>
<dbReference type="PROSITE" id="PS50280">
    <property type="entry name" value="SET"/>
    <property type="match status" value="1"/>
</dbReference>
<keyword evidence="7" id="KW-0862">Zinc</keyword>
<dbReference type="PANTHER" id="PTHR46223:SF3">
    <property type="entry name" value="HISTONE-LYSINE N-METHYLTRANSFERASE SET-23"/>
    <property type="match status" value="1"/>
</dbReference>
<reference evidence="9" key="1">
    <citation type="submission" date="2022-07" db="EMBL/GenBank/DDBJ databases">
        <title>Phylogenomic reconstructions and comparative analyses of Kickxellomycotina fungi.</title>
        <authorList>
            <person name="Reynolds N.K."/>
            <person name="Stajich J.E."/>
            <person name="Barry K."/>
            <person name="Grigoriev I.V."/>
            <person name="Crous P."/>
            <person name="Smith M.E."/>
        </authorList>
    </citation>
    <scope>NUCLEOTIDE SEQUENCE</scope>
    <source>
        <strain evidence="9">RSA 567</strain>
    </source>
</reference>
<dbReference type="SMART" id="SM00468">
    <property type="entry name" value="PreSET"/>
    <property type="match status" value="1"/>
</dbReference>
<accession>A0A9W8B3L6</accession>
<evidence type="ECO:0000313" key="9">
    <source>
        <dbReference type="EMBL" id="KAJ1973396.1"/>
    </source>
</evidence>
<dbReference type="Pfam" id="PF05033">
    <property type="entry name" value="Pre-SET"/>
    <property type="match status" value="1"/>
</dbReference>
<dbReference type="SMART" id="SM00317">
    <property type="entry name" value="SET"/>
    <property type="match status" value="1"/>
</dbReference>
<evidence type="ECO:0000256" key="7">
    <source>
        <dbReference type="ARBA" id="ARBA00022833"/>
    </source>
</evidence>
<keyword evidence="3" id="KW-0489">Methyltransferase</keyword>
<keyword evidence="2" id="KW-0158">Chromosome</keyword>